<feature type="domain" description="HTH luxR-type" evidence="4">
    <location>
        <begin position="138"/>
        <end position="203"/>
    </location>
</feature>
<dbReference type="AlphaFoldDB" id="A0A7W7ZGZ2"/>
<feature type="domain" description="Response regulatory" evidence="5">
    <location>
        <begin position="7"/>
        <end position="122"/>
    </location>
</feature>
<feature type="modified residue" description="4-aspartylphosphate" evidence="3">
    <location>
        <position position="57"/>
    </location>
</feature>
<dbReference type="PROSITE" id="PS50043">
    <property type="entry name" value="HTH_LUXR_2"/>
    <property type="match status" value="1"/>
</dbReference>
<organism evidence="6 7">
    <name type="scientific">Granulicella aggregans</name>
    <dbReference type="NCBI Taxonomy" id="474949"/>
    <lineage>
        <taxon>Bacteria</taxon>
        <taxon>Pseudomonadati</taxon>
        <taxon>Acidobacteriota</taxon>
        <taxon>Terriglobia</taxon>
        <taxon>Terriglobales</taxon>
        <taxon>Acidobacteriaceae</taxon>
        <taxon>Granulicella</taxon>
    </lineage>
</organism>
<dbReference type="PROSITE" id="PS50110">
    <property type="entry name" value="RESPONSE_REGULATORY"/>
    <property type="match status" value="1"/>
</dbReference>
<dbReference type="PANTHER" id="PTHR43214">
    <property type="entry name" value="TWO-COMPONENT RESPONSE REGULATOR"/>
    <property type="match status" value="1"/>
</dbReference>
<keyword evidence="7" id="KW-1185">Reference proteome</keyword>
<evidence type="ECO:0000259" key="5">
    <source>
        <dbReference type="PROSITE" id="PS50110"/>
    </source>
</evidence>
<dbReference type="Pfam" id="PF00072">
    <property type="entry name" value="Response_reg"/>
    <property type="match status" value="1"/>
</dbReference>
<dbReference type="CDD" id="cd06170">
    <property type="entry name" value="LuxR_C_like"/>
    <property type="match status" value="1"/>
</dbReference>
<name>A0A7W7ZGZ2_9BACT</name>
<dbReference type="Proteomes" id="UP000540989">
    <property type="component" value="Unassembled WGS sequence"/>
</dbReference>
<dbReference type="SUPFAM" id="SSF52172">
    <property type="entry name" value="CheY-like"/>
    <property type="match status" value="1"/>
</dbReference>
<dbReference type="SUPFAM" id="SSF46894">
    <property type="entry name" value="C-terminal effector domain of the bipartite response regulators"/>
    <property type="match status" value="1"/>
</dbReference>
<proteinExistence type="predicted"/>
<comment type="caution">
    <text evidence="6">The sequence shown here is derived from an EMBL/GenBank/DDBJ whole genome shotgun (WGS) entry which is preliminary data.</text>
</comment>
<dbReference type="InterPro" id="IPR000792">
    <property type="entry name" value="Tscrpt_reg_LuxR_C"/>
</dbReference>
<dbReference type="GO" id="GO:0006355">
    <property type="term" value="P:regulation of DNA-templated transcription"/>
    <property type="evidence" value="ECO:0007669"/>
    <property type="project" value="InterPro"/>
</dbReference>
<protein>
    <submittedName>
        <fullName evidence="6">DNA-binding NarL/FixJ family response regulator</fullName>
    </submittedName>
</protein>
<evidence type="ECO:0000259" key="4">
    <source>
        <dbReference type="PROSITE" id="PS50043"/>
    </source>
</evidence>
<evidence type="ECO:0000256" key="3">
    <source>
        <dbReference type="PROSITE-ProRule" id="PRU00169"/>
    </source>
</evidence>
<dbReference type="PRINTS" id="PR00038">
    <property type="entry name" value="HTHLUXR"/>
</dbReference>
<dbReference type="InterPro" id="IPR001789">
    <property type="entry name" value="Sig_transdc_resp-reg_receiver"/>
</dbReference>
<sequence>MHTATLKVLIVDDHPMVREGLAGIFARYNISVTGLASNGQSAIEMFRAERPDVVLLDLRLPDQSGIEVLRALLAIDPQTRVVMLTSAQGDASVYEAISAGACGYLLKGIEGGALAEQLRRVAAGGKALPAETTEKLATYIGSRKLSEREVEVLTLISRGKSNKEAAQLLFITEDTVKMHVKNILQKLQASDRTQAVVIALQRGFLNL</sequence>
<reference evidence="6 7" key="1">
    <citation type="submission" date="2020-08" db="EMBL/GenBank/DDBJ databases">
        <title>Genomic Encyclopedia of Type Strains, Phase IV (KMG-V): Genome sequencing to study the core and pangenomes of soil and plant-associated prokaryotes.</title>
        <authorList>
            <person name="Whitman W."/>
        </authorList>
    </citation>
    <scope>NUCLEOTIDE SEQUENCE [LARGE SCALE GENOMIC DNA]</scope>
    <source>
        <strain evidence="6 7">M8UP14</strain>
    </source>
</reference>
<dbReference type="SMART" id="SM00421">
    <property type="entry name" value="HTH_LUXR"/>
    <property type="match status" value="1"/>
</dbReference>
<dbReference type="CDD" id="cd17535">
    <property type="entry name" value="REC_NarL-like"/>
    <property type="match status" value="1"/>
</dbReference>
<dbReference type="GO" id="GO:0003677">
    <property type="term" value="F:DNA binding"/>
    <property type="evidence" value="ECO:0007669"/>
    <property type="project" value="UniProtKB-KW"/>
</dbReference>
<dbReference type="Pfam" id="PF00196">
    <property type="entry name" value="GerE"/>
    <property type="match status" value="1"/>
</dbReference>
<dbReference type="Gene3D" id="3.40.50.2300">
    <property type="match status" value="1"/>
</dbReference>
<evidence type="ECO:0000256" key="2">
    <source>
        <dbReference type="ARBA" id="ARBA00023125"/>
    </source>
</evidence>
<evidence type="ECO:0000313" key="6">
    <source>
        <dbReference type="EMBL" id="MBB5059652.1"/>
    </source>
</evidence>
<dbReference type="InterPro" id="IPR016032">
    <property type="entry name" value="Sig_transdc_resp-reg_C-effctor"/>
</dbReference>
<dbReference type="GO" id="GO:0000160">
    <property type="term" value="P:phosphorelay signal transduction system"/>
    <property type="evidence" value="ECO:0007669"/>
    <property type="project" value="InterPro"/>
</dbReference>
<dbReference type="InterPro" id="IPR058245">
    <property type="entry name" value="NreC/VraR/RcsB-like_REC"/>
</dbReference>
<accession>A0A7W7ZGZ2</accession>
<dbReference type="InterPro" id="IPR011006">
    <property type="entry name" value="CheY-like_superfamily"/>
</dbReference>
<gene>
    <name evidence="6" type="ORF">HDF16_004378</name>
</gene>
<evidence type="ECO:0000256" key="1">
    <source>
        <dbReference type="ARBA" id="ARBA00022553"/>
    </source>
</evidence>
<dbReference type="SMART" id="SM00448">
    <property type="entry name" value="REC"/>
    <property type="match status" value="1"/>
</dbReference>
<evidence type="ECO:0000313" key="7">
    <source>
        <dbReference type="Proteomes" id="UP000540989"/>
    </source>
</evidence>
<keyword evidence="1 3" id="KW-0597">Phosphoprotein</keyword>
<keyword evidence="2 6" id="KW-0238">DNA-binding</keyword>
<dbReference type="InterPro" id="IPR039420">
    <property type="entry name" value="WalR-like"/>
</dbReference>
<dbReference type="EMBL" id="JACHIP010000006">
    <property type="protein sequence ID" value="MBB5059652.1"/>
    <property type="molecule type" value="Genomic_DNA"/>
</dbReference>